<gene>
    <name evidence="7" type="ORF">IRJ41_020228</name>
</gene>
<dbReference type="PROSITE" id="PS51362">
    <property type="entry name" value="TGF_BETA_2"/>
    <property type="match status" value="1"/>
</dbReference>
<dbReference type="SMART" id="SM00204">
    <property type="entry name" value="TGFB"/>
    <property type="match status" value="1"/>
</dbReference>
<evidence type="ECO:0000256" key="4">
    <source>
        <dbReference type="RuleBase" id="RU000354"/>
    </source>
</evidence>
<name>A0A9W7W7M5_TRIRA</name>
<dbReference type="GO" id="GO:0008083">
    <property type="term" value="F:growth factor activity"/>
    <property type="evidence" value="ECO:0007669"/>
    <property type="project" value="UniProtKB-KW"/>
</dbReference>
<evidence type="ECO:0000256" key="5">
    <source>
        <dbReference type="SAM" id="SignalP"/>
    </source>
</evidence>
<evidence type="ECO:0000313" key="8">
    <source>
        <dbReference type="Proteomes" id="UP001059041"/>
    </source>
</evidence>
<evidence type="ECO:0000313" key="7">
    <source>
        <dbReference type="EMBL" id="KAI7789857.1"/>
    </source>
</evidence>
<dbReference type="InterPro" id="IPR001839">
    <property type="entry name" value="TGF-b_C"/>
</dbReference>
<evidence type="ECO:0000259" key="6">
    <source>
        <dbReference type="PROSITE" id="PS51362"/>
    </source>
</evidence>
<dbReference type="Proteomes" id="UP001059041">
    <property type="component" value="Unassembled WGS sequence"/>
</dbReference>
<protein>
    <submittedName>
        <fullName evidence="7">Gonadal soma derived factor variant 2</fullName>
    </submittedName>
</protein>
<evidence type="ECO:0000256" key="2">
    <source>
        <dbReference type="ARBA" id="ARBA00006656"/>
    </source>
</evidence>
<dbReference type="PANTHER" id="PTHR11848">
    <property type="entry name" value="TGF-BETA FAMILY"/>
    <property type="match status" value="1"/>
</dbReference>
<sequence length="184" mass="20708">CVMLCAVVVLLAFPLGNMYVLRPESEAHRCREEVEIRKILLESLNLQQEPRVSVSEMKHLREQWKDAVSSTAVNSTFAEESGNMTQQKCCKHSSQIFIKDLGWDGWIVHPEMFTFTRCKACCLNHCSENTSSSTQCCKPTAHDILPFVYVDDWSSLVVSSVSVARECGCDPGEDTREPEVMTPS</sequence>
<keyword evidence="5" id="KW-0732">Signal</keyword>
<dbReference type="Pfam" id="PF00019">
    <property type="entry name" value="TGF_beta"/>
    <property type="match status" value="1"/>
</dbReference>
<evidence type="ECO:0000256" key="3">
    <source>
        <dbReference type="ARBA" id="ARBA00022525"/>
    </source>
</evidence>
<feature type="domain" description="TGF-beta family profile" evidence="6">
    <location>
        <begin position="71"/>
        <end position="170"/>
    </location>
</feature>
<dbReference type="PANTHER" id="PTHR11848:SF309">
    <property type="entry name" value="INHIBIN BETA CHAIN"/>
    <property type="match status" value="1"/>
</dbReference>
<keyword evidence="4" id="KW-0339">Growth factor</keyword>
<dbReference type="GO" id="GO:0005615">
    <property type="term" value="C:extracellular space"/>
    <property type="evidence" value="ECO:0007669"/>
    <property type="project" value="TreeGrafter"/>
</dbReference>
<keyword evidence="3" id="KW-0964">Secreted</keyword>
<comment type="similarity">
    <text evidence="2 4">Belongs to the TGF-beta family.</text>
</comment>
<dbReference type="AlphaFoldDB" id="A0A9W7W7M5"/>
<accession>A0A9W7W7M5</accession>
<comment type="caution">
    <text evidence="7">The sequence shown here is derived from an EMBL/GenBank/DDBJ whole genome shotgun (WGS) entry which is preliminary data.</text>
</comment>
<feature type="signal peptide" evidence="5">
    <location>
        <begin position="1"/>
        <end position="18"/>
    </location>
</feature>
<feature type="non-terminal residue" evidence="7">
    <location>
        <position position="184"/>
    </location>
</feature>
<proteinExistence type="inferred from homology"/>
<dbReference type="InterPro" id="IPR015615">
    <property type="entry name" value="TGF-beta-rel"/>
</dbReference>
<dbReference type="Gene3D" id="2.10.90.10">
    <property type="entry name" value="Cystine-knot cytokines"/>
    <property type="match status" value="1"/>
</dbReference>
<feature type="chain" id="PRO_5040728119" evidence="5">
    <location>
        <begin position="19"/>
        <end position="184"/>
    </location>
</feature>
<dbReference type="EMBL" id="JAFHDT010000317">
    <property type="protein sequence ID" value="KAI7789857.1"/>
    <property type="molecule type" value="Genomic_DNA"/>
</dbReference>
<dbReference type="InterPro" id="IPR029034">
    <property type="entry name" value="Cystine-knot_cytokine"/>
</dbReference>
<evidence type="ECO:0000256" key="1">
    <source>
        <dbReference type="ARBA" id="ARBA00004613"/>
    </source>
</evidence>
<comment type="subcellular location">
    <subcellularLocation>
        <location evidence="1">Secreted</location>
    </subcellularLocation>
</comment>
<dbReference type="GO" id="GO:0005125">
    <property type="term" value="F:cytokine activity"/>
    <property type="evidence" value="ECO:0007669"/>
    <property type="project" value="TreeGrafter"/>
</dbReference>
<organism evidence="7 8">
    <name type="scientific">Triplophysa rosa</name>
    <name type="common">Cave loach</name>
    <dbReference type="NCBI Taxonomy" id="992332"/>
    <lineage>
        <taxon>Eukaryota</taxon>
        <taxon>Metazoa</taxon>
        <taxon>Chordata</taxon>
        <taxon>Craniata</taxon>
        <taxon>Vertebrata</taxon>
        <taxon>Euteleostomi</taxon>
        <taxon>Actinopterygii</taxon>
        <taxon>Neopterygii</taxon>
        <taxon>Teleostei</taxon>
        <taxon>Ostariophysi</taxon>
        <taxon>Cypriniformes</taxon>
        <taxon>Nemacheilidae</taxon>
        <taxon>Triplophysa</taxon>
    </lineage>
</organism>
<dbReference type="SUPFAM" id="SSF57501">
    <property type="entry name" value="Cystine-knot cytokines"/>
    <property type="match status" value="1"/>
</dbReference>
<reference evidence="7" key="1">
    <citation type="submission" date="2021-02" db="EMBL/GenBank/DDBJ databases">
        <title>Comparative genomics reveals that relaxation of natural selection precedes convergent phenotypic evolution of cavefish.</title>
        <authorList>
            <person name="Peng Z."/>
        </authorList>
    </citation>
    <scope>NUCLEOTIDE SEQUENCE</scope>
    <source>
        <tissue evidence="7">Muscle</tissue>
    </source>
</reference>
<keyword evidence="8" id="KW-1185">Reference proteome</keyword>